<proteinExistence type="inferred from homology"/>
<evidence type="ECO:0000256" key="4">
    <source>
        <dbReference type="ARBA" id="ARBA00022989"/>
    </source>
</evidence>
<sequence>MVSETTSAEVAGTTDPEGDTLNPVTPDEKTWGSFAIFNIWANDVQSLFGYSLVASLFISYGVGGWTAFLALIVAGLFVMWMVNLSGAPGEKYGIPYPVLARASMGTAGSKLPAVLRATVAVFWYGVQVYFASTALSLLIRSITGAEGGAEMLGLTGIDWFAFFIVWVFHIVIFWRGMGWVETFLNFAGPFVYAVMIGLVIVLWQRSDGQLLSATATIFANPEGTFGSEVKGFIAIFGTMVAYFSAVMINFSDFSRYSRDKASMKAGNLAGLPLNMILFSALALLTTGGAAVVFGEEIINPTEIVEKTDSVLLGIIAAITFFAATVGINLVANFIPAVNGIANLAPGKISFRQAGLATSVFALVIGGLWTAIISNIGIAGFVNTLGATLAPIFGIMIVDYYLIRKEELNRDDLYDMQGGEYHYGNGWNDSALIAFGVASVFSVSTVWVPALGILSGYAWIIGAILGGVIYNAMAKKKT</sequence>
<feature type="transmembrane region" description="Helical" evidence="7">
    <location>
        <begin position="113"/>
        <end position="139"/>
    </location>
</feature>
<feature type="transmembrane region" description="Helical" evidence="7">
    <location>
        <begin position="57"/>
        <end position="82"/>
    </location>
</feature>
<evidence type="ECO:0000313" key="8">
    <source>
        <dbReference type="EMBL" id="CUK18118.1"/>
    </source>
</evidence>
<dbReference type="GO" id="GO:0015205">
    <property type="term" value="F:nucleobase transmembrane transporter activity"/>
    <property type="evidence" value="ECO:0007669"/>
    <property type="project" value="TreeGrafter"/>
</dbReference>
<organism evidence="8 9">
    <name type="scientific">Ruegeria denitrificans</name>
    <dbReference type="NCBI Taxonomy" id="1715692"/>
    <lineage>
        <taxon>Bacteria</taxon>
        <taxon>Pseudomonadati</taxon>
        <taxon>Pseudomonadota</taxon>
        <taxon>Alphaproteobacteria</taxon>
        <taxon>Rhodobacterales</taxon>
        <taxon>Roseobacteraceae</taxon>
        <taxon>Ruegeria</taxon>
    </lineage>
</organism>
<evidence type="ECO:0000256" key="5">
    <source>
        <dbReference type="ARBA" id="ARBA00023136"/>
    </source>
</evidence>
<dbReference type="Gene3D" id="1.10.4160.10">
    <property type="entry name" value="Hydantoin permease"/>
    <property type="match status" value="1"/>
</dbReference>
<evidence type="ECO:0000256" key="1">
    <source>
        <dbReference type="ARBA" id="ARBA00004141"/>
    </source>
</evidence>
<feature type="transmembrane region" description="Helical" evidence="7">
    <location>
        <begin position="159"/>
        <end position="176"/>
    </location>
</feature>
<dbReference type="RefSeq" id="WP_058283816.1">
    <property type="nucleotide sequence ID" value="NZ_CYUD01000019.1"/>
</dbReference>
<comment type="similarity">
    <text evidence="2">Belongs to the purine-cytosine permease (2.A.39) family.</text>
</comment>
<evidence type="ECO:0000256" key="7">
    <source>
        <dbReference type="SAM" id="Phobius"/>
    </source>
</evidence>
<protein>
    <submittedName>
        <fullName evidence="8">Allantoin transport protein</fullName>
    </submittedName>
</protein>
<evidence type="ECO:0000256" key="3">
    <source>
        <dbReference type="ARBA" id="ARBA00022692"/>
    </source>
</evidence>
<keyword evidence="3 7" id="KW-0812">Transmembrane</keyword>
<feature type="transmembrane region" description="Helical" evidence="7">
    <location>
        <begin position="455"/>
        <end position="472"/>
    </location>
</feature>
<dbReference type="CDD" id="cd11555">
    <property type="entry name" value="SLC-NCS1sbd_u1"/>
    <property type="match status" value="1"/>
</dbReference>
<dbReference type="Proteomes" id="UP000051260">
    <property type="component" value="Unassembled WGS sequence"/>
</dbReference>
<feature type="transmembrane region" description="Helical" evidence="7">
    <location>
        <begin position="183"/>
        <end position="203"/>
    </location>
</feature>
<dbReference type="EMBL" id="CYUD01000019">
    <property type="protein sequence ID" value="CUK18118.1"/>
    <property type="molecule type" value="Genomic_DNA"/>
</dbReference>
<comment type="subcellular location">
    <subcellularLocation>
        <location evidence="1">Membrane</location>
        <topology evidence="1">Multi-pass membrane protein</topology>
    </subcellularLocation>
</comment>
<feature type="transmembrane region" description="Helical" evidence="7">
    <location>
        <begin position="430"/>
        <end position="449"/>
    </location>
</feature>
<evidence type="ECO:0000313" key="9">
    <source>
        <dbReference type="Proteomes" id="UP000051260"/>
    </source>
</evidence>
<feature type="region of interest" description="Disordered" evidence="6">
    <location>
        <begin position="1"/>
        <end position="24"/>
    </location>
</feature>
<dbReference type="GO" id="GO:0005886">
    <property type="term" value="C:plasma membrane"/>
    <property type="evidence" value="ECO:0007669"/>
    <property type="project" value="TreeGrafter"/>
</dbReference>
<dbReference type="InterPro" id="IPR001248">
    <property type="entry name" value="Pur-cyt_permease"/>
</dbReference>
<accession>A0A0P1ISG2</accession>
<dbReference type="PANTHER" id="PTHR30618:SF6">
    <property type="entry name" value="NCS1 FAMILY NUCLEOBASE:CATION SYMPORTER-1"/>
    <property type="match status" value="1"/>
</dbReference>
<dbReference type="Pfam" id="PF02133">
    <property type="entry name" value="Transp_cyt_pur"/>
    <property type="match status" value="1"/>
</dbReference>
<keyword evidence="5 7" id="KW-0472">Membrane</keyword>
<keyword evidence="9" id="KW-1185">Reference proteome</keyword>
<keyword evidence="4 7" id="KW-1133">Transmembrane helix</keyword>
<feature type="transmembrane region" description="Helical" evidence="7">
    <location>
        <begin position="355"/>
        <end position="377"/>
    </location>
</feature>
<dbReference type="PANTHER" id="PTHR30618">
    <property type="entry name" value="NCS1 FAMILY PURINE/PYRIMIDINE TRANSPORTER"/>
    <property type="match status" value="1"/>
</dbReference>
<feature type="transmembrane region" description="Helical" evidence="7">
    <location>
        <begin position="383"/>
        <end position="402"/>
    </location>
</feature>
<feature type="transmembrane region" description="Helical" evidence="7">
    <location>
        <begin position="271"/>
        <end position="293"/>
    </location>
</feature>
<evidence type="ECO:0000256" key="2">
    <source>
        <dbReference type="ARBA" id="ARBA00008974"/>
    </source>
</evidence>
<dbReference type="STRING" id="1715692.RUE5091_04204"/>
<evidence type="ECO:0000256" key="6">
    <source>
        <dbReference type="SAM" id="MobiDB-lite"/>
    </source>
</evidence>
<feature type="transmembrane region" description="Helical" evidence="7">
    <location>
        <begin position="231"/>
        <end position="250"/>
    </location>
</feature>
<dbReference type="OrthoDB" id="9780088at2"/>
<feature type="transmembrane region" description="Helical" evidence="7">
    <location>
        <begin position="313"/>
        <end position="334"/>
    </location>
</feature>
<name>A0A0P1ISG2_9RHOB</name>
<dbReference type="InterPro" id="IPR045225">
    <property type="entry name" value="Uracil/uridine/allantoin_perm"/>
</dbReference>
<dbReference type="AlphaFoldDB" id="A0A0P1ISG2"/>
<reference evidence="9" key="1">
    <citation type="submission" date="2015-09" db="EMBL/GenBank/DDBJ databases">
        <authorList>
            <person name="Rodrigo-Torres L."/>
            <person name="Arahal D.R."/>
        </authorList>
    </citation>
    <scope>NUCLEOTIDE SEQUENCE [LARGE SCALE GENOMIC DNA]</scope>
    <source>
        <strain evidence="9">CECT 5091</strain>
    </source>
</reference>
<gene>
    <name evidence="8" type="primary">pucI_1</name>
    <name evidence="8" type="ORF">RUE5091_04204</name>
</gene>